<accession>A0A090VZH8</accession>
<evidence type="ECO:0000313" key="2">
    <source>
        <dbReference type="EMBL" id="GAL70051.1"/>
    </source>
</evidence>
<evidence type="ECO:0000313" key="1">
    <source>
        <dbReference type="EMBL" id="GAL65491.1"/>
    </source>
</evidence>
<sequence length="102" mass="12078">MSYNTVASSLANTSYLNNIEYLDLYWSEKEIVRFIKKTEAIISVLKEAPKTFKTWHVDTTIHCIEIEKQITLYYEIQENTVYLLLFFTNHQNPEKLQELLLG</sequence>
<keyword evidence="5" id="KW-1185">Reference proteome</keyword>
<dbReference type="Proteomes" id="UP000030184">
    <property type="component" value="Unassembled WGS sequence"/>
</dbReference>
<dbReference type="Proteomes" id="UP000029641">
    <property type="component" value="Unassembled WGS sequence"/>
</dbReference>
<evidence type="ECO:0000313" key="4">
    <source>
        <dbReference type="Proteomes" id="UP000029646"/>
    </source>
</evidence>
<dbReference type="EMBL" id="BBNR01000001">
    <property type="protein sequence ID" value="GAL65491.1"/>
    <property type="molecule type" value="Genomic_DNA"/>
</dbReference>
<reference evidence="5" key="1">
    <citation type="journal article" date="2014" name="Genome Announc.">
        <title>Draft Genome Sequence of Marine Flavobacterium Jejuia pallidilutea Strain 11shimoA1 and Pigmentation Mutants.</title>
        <authorList>
            <person name="Takatani N."/>
            <person name="Nakanishi M."/>
            <person name="Meirelles P."/>
            <person name="Mino S."/>
            <person name="Suda W."/>
            <person name="Oshima K."/>
            <person name="Hattori M."/>
            <person name="Ohkuma M."/>
            <person name="Hosokawa M."/>
            <person name="Miyashita K."/>
            <person name="Thompson F.L."/>
            <person name="Niwa A."/>
            <person name="Sawabe T."/>
            <person name="Sawabe T."/>
        </authorList>
    </citation>
    <scope>NUCLEOTIDE SEQUENCE [LARGE SCALE GENOMIC DNA]</scope>
    <source>
        <strain evidence="5">JCM 19538</strain>
    </source>
</reference>
<dbReference type="STRING" id="504487.JCM19538_1949"/>
<gene>
    <name evidence="1" type="ORF">JCM19301_3951</name>
    <name evidence="2" type="ORF">JCM19302_2626</name>
    <name evidence="3" type="ORF">JCM19538_1949</name>
</gene>
<proteinExistence type="predicted"/>
<dbReference type="AlphaFoldDB" id="A0A090VZH8"/>
<evidence type="ECO:0000313" key="3">
    <source>
        <dbReference type="EMBL" id="GAL88960.1"/>
    </source>
</evidence>
<evidence type="ECO:0008006" key="6">
    <source>
        <dbReference type="Google" id="ProtNLM"/>
    </source>
</evidence>
<dbReference type="Proteomes" id="UP000029646">
    <property type="component" value="Unassembled WGS sequence"/>
</dbReference>
<dbReference type="EMBL" id="BBNY01000005">
    <property type="protein sequence ID" value="GAL88960.1"/>
    <property type="molecule type" value="Genomic_DNA"/>
</dbReference>
<name>A0A090VZH8_9FLAO</name>
<comment type="caution">
    <text evidence="2">The sequence shown here is derived from an EMBL/GenBank/DDBJ whole genome shotgun (WGS) entry which is preliminary data.</text>
</comment>
<dbReference type="OrthoDB" id="1098070at2"/>
<organism evidence="2 4">
    <name type="scientific">Jejuia pallidilutea</name>
    <dbReference type="NCBI Taxonomy" id="504487"/>
    <lineage>
        <taxon>Bacteria</taxon>
        <taxon>Pseudomonadati</taxon>
        <taxon>Bacteroidota</taxon>
        <taxon>Flavobacteriia</taxon>
        <taxon>Flavobacteriales</taxon>
        <taxon>Flavobacteriaceae</taxon>
        <taxon>Jejuia</taxon>
    </lineage>
</organism>
<evidence type="ECO:0000313" key="5">
    <source>
        <dbReference type="Proteomes" id="UP000030184"/>
    </source>
</evidence>
<dbReference type="EMBL" id="BBNS01000004">
    <property type="protein sequence ID" value="GAL70051.1"/>
    <property type="molecule type" value="Genomic_DNA"/>
</dbReference>
<dbReference type="RefSeq" id="WP_042240437.1">
    <property type="nucleotide sequence ID" value="NZ_BBNR01000001.1"/>
</dbReference>
<protein>
    <recommendedName>
        <fullName evidence="6">Plasmid stabilization system protein ParE</fullName>
    </recommendedName>
</protein>